<sequence>MNWMSLFAKSENISPEETRNLRDKYPPDSFQLLDVRQPKEYEQAHIPGARLIPLGELPQRLDELDRDREIIVYCRSGVRSKSGYQILNSAGFSRVLNMTGGINGWQGHKAIGSEELGLDFFTSGDFSSAVSMALTMEMGLRRFYQLLADSADDDSNRELLEYMARLEDGHMAKLKTLLPSTDDSVPDTSSVAEGGFNVTEFLATYGDQLKTIETILHTGMRFEAQAYDMYSRLATKEQHADLREFYLQMAAEEQTHLKRLARELDQRLG</sequence>
<proteinExistence type="predicted"/>
<dbReference type="STRING" id="1121416.SAMN02745220_03534"/>
<evidence type="ECO:0000313" key="3">
    <source>
        <dbReference type="Proteomes" id="UP000184603"/>
    </source>
</evidence>
<reference evidence="2 3" key="1">
    <citation type="submission" date="2016-12" db="EMBL/GenBank/DDBJ databases">
        <authorList>
            <person name="Song W.-J."/>
            <person name="Kurnit D.M."/>
        </authorList>
    </citation>
    <scope>NUCLEOTIDE SEQUENCE [LARGE SCALE GENOMIC DNA]</scope>
    <source>
        <strain evidence="2 3">DSM 18488</strain>
    </source>
</reference>
<evidence type="ECO:0000259" key="1">
    <source>
        <dbReference type="PROSITE" id="PS50206"/>
    </source>
</evidence>
<dbReference type="InterPro" id="IPR050229">
    <property type="entry name" value="GlpE_sulfurtransferase"/>
</dbReference>
<dbReference type="InterPro" id="IPR012347">
    <property type="entry name" value="Ferritin-like"/>
</dbReference>
<dbReference type="GO" id="GO:0046872">
    <property type="term" value="F:metal ion binding"/>
    <property type="evidence" value="ECO:0007669"/>
    <property type="project" value="InterPro"/>
</dbReference>
<dbReference type="GO" id="GO:0016491">
    <property type="term" value="F:oxidoreductase activity"/>
    <property type="evidence" value="ECO:0007669"/>
    <property type="project" value="InterPro"/>
</dbReference>
<dbReference type="Proteomes" id="UP000184603">
    <property type="component" value="Unassembled WGS sequence"/>
</dbReference>
<gene>
    <name evidence="2" type="ORF">SAMN02745220_03534</name>
</gene>
<dbReference type="EMBL" id="FRFE01000019">
    <property type="protein sequence ID" value="SHO50569.1"/>
    <property type="molecule type" value="Genomic_DNA"/>
</dbReference>
<keyword evidence="2" id="KW-0808">Transferase</keyword>
<dbReference type="AlphaFoldDB" id="A0A1M7YDA7"/>
<organism evidence="2 3">
    <name type="scientific">Desulfopila aestuarii DSM 18488</name>
    <dbReference type="NCBI Taxonomy" id="1121416"/>
    <lineage>
        <taxon>Bacteria</taxon>
        <taxon>Pseudomonadati</taxon>
        <taxon>Thermodesulfobacteriota</taxon>
        <taxon>Desulfobulbia</taxon>
        <taxon>Desulfobulbales</taxon>
        <taxon>Desulfocapsaceae</taxon>
        <taxon>Desulfopila</taxon>
    </lineage>
</organism>
<dbReference type="InterPro" id="IPR003251">
    <property type="entry name" value="Rr_diiron-bd_dom"/>
</dbReference>
<dbReference type="PANTHER" id="PTHR43031">
    <property type="entry name" value="FAD-DEPENDENT OXIDOREDUCTASE"/>
    <property type="match status" value="1"/>
</dbReference>
<dbReference type="InterPro" id="IPR036873">
    <property type="entry name" value="Rhodanese-like_dom_sf"/>
</dbReference>
<dbReference type="InterPro" id="IPR001763">
    <property type="entry name" value="Rhodanese-like_dom"/>
</dbReference>
<name>A0A1M7YDA7_9BACT</name>
<dbReference type="SUPFAM" id="SSF52821">
    <property type="entry name" value="Rhodanese/Cell cycle control phosphatase"/>
    <property type="match status" value="1"/>
</dbReference>
<dbReference type="OrthoDB" id="285281at2"/>
<keyword evidence="3" id="KW-1185">Reference proteome</keyword>
<dbReference type="CDD" id="cd00158">
    <property type="entry name" value="RHOD"/>
    <property type="match status" value="1"/>
</dbReference>
<dbReference type="PROSITE" id="PS00380">
    <property type="entry name" value="RHODANESE_1"/>
    <property type="match status" value="1"/>
</dbReference>
<feature type="domain" description="Rhodanese" evidence="1">
    <location>
        <begin position="26"/>
        <end position="110"/>
    </location>
</feature>
<dbReference type="PROSITE" id="PS50206">
    <property type="entry name" value="RHODANESE_3"/>
    <property type="match status" value="1"/>
</dbReference>
<dbReference type="InterPro" id="IPR001307">
    <property type="entry name" value="Thiosulphate_STrfase_CS"/>
</dbReference>
<dbReference type="Gene3D" id="1.20.1260.10">
    <property type="match status" value="1"/>
</dbReference>
<dbReference type="GO" id="GO:0004792">
    <property type="term" value="F:thiosulfate-cyanide sulfurtransferase activity"/>
    <property type="evidence" value="ECO:0007669"/>
    <property type="project" value="InterPro"/>
</dbReference>
<accession>A0A1M7YDA7</accession>
<dbReference type="Pfam" id="PF02915">
    <property type="entry name" value="Rubrerythrin"/>
    <property type="match status" value="1"/>
</dbReference>
<dbReference type="PANTHER" id="PTHR43031:SF17">
    <property type="entry name" value="SULFURTRANSFERASE YTWF-RELATED"/>
    <property type="match status" value="1"/>
</dbReference>
<dbReference type="Pfam" id="PF00581">
    <property type="entry name" value="Rhodanese"/>
    <property type="match status" value="1"/>
</dbReference>
<dbReference type="SUPFAM" id="SSF47240">
    <property type="entry name" value="Ferritin-like"/>
    <property type="match status" value="1"/>
</dbReference>
<dbReference type="Gene3D" id="3.40.250.10">
    <property type="entry name" value="Rhodanese-like domain"/>
    <property type="match status" value="1"/>
</dbReference>
<dbReference type="CDD" id="cd01045">
    <property type="entry name" value="Ferritin_like_AB"/>
    <property type="match status" value="1"/>
</dbReference>
<dbReference type="SMART" id="SM00450">
    <property type="entry name" value="RHOD"/>
    <property type="match status" value="1"/>
</dbReference>
<dbReference type="RefSeq" id="WP_073614987.1">
    <property type="nucleotide sequence ID" value="NZ_FRFE01000019.1"/>
</dbReference>
<evidence type="ECO:0000313" key="2">
    <source>
        <dbReference type="EMBL" id="SHO50569.1"/>
    </source>
</evidence>
<dbReference type="InterPro" id="IPR009078">
    <property type="entry name" value="Ferritin-like_SF"/>
</dbReference>
<protein>
    <submittedName>
        <fullName evidence="2">Rhodanese-related sulfurtransferase</fullName>
    </submittedName>
</protein>